<dbReference type="AlphaFoldDB" id="A0A2A2KY47"/>
<protein>
    <recommendedName>
        <fullName evidence="1">Ground-like domain-containing protein</fullName>
    </recommendedName>
</protein>
<organism evidence="2 3">
    <name type="scientific">Diploscapter pachys</name>
    <dbReference type="NCBI Taxonomy" id="2018661"/>
    <lineage>
        <taxon>Eukaryota</taxon>
        <taxon>Metazoa</taxon>
        <taxon>Ecdysozoa</taxon>
        <taxon>Nematoda</taxon>
        <taxon>Chromadorea</taxon>
        <taxon>Rhabditida</taxon>
        <taxon>Rhabditina</taxon>
        <taxon>Rhabditomorpha</taxon>
        <taxon>Rhabditoidea</taxon>
        <taxon>Rhabditidae</taxon>
        <taxon>Diploscapter</taxon>
    </lineage>
</organism>
<feature type="domain" description="Ground-like" evidence="1">
    <location>
        <begin position="58"/>
        <end position="114"/>
    </location>
</feature>
<name>A0A2A2KY47_9BILA</name>
<evidence type="ECO:0000313" key="3">
    <source>
        <dbReference type="Proteomes" id="UP000218231"/>
    </source>
</evidence>
<dbReference type="InterPro" id="IPR007284">
    <property type="entry name" value="Ground-like_dom"/>
</dbReference>
<comment type="caution">
    <text evidence="2">The sequence shown here is derived from an EMBL/GenBank/DDBJ whole genome shotgun (WGS) entry which is preliminary data.</text>
</comment>
<dbReference type="Pfam" id="PF04155">
    <property type="entry name" value="Ground-like"/>
    <property type="match status" value="1"/>
</dbReference>
<dbReference type="EMBL" id="LIAE01007493">
    <property type="protein sequence ID" value="PAV78921.1"/>
    <property type="molecule type" value="Genomic_DNA"/>
</dbReference>
<sequence>MPASPCMSYAQAPVFQQYVAPPANDCCCRCGSPCRFMARAKTPGSKIFAAESLQLEEDPTCNSKKLKRVLEENMTSDPTESKRAISKAAEEKLFSKFGVICSKEDFSYLVYSGSF</sequence>
<proteinExistence type="predicted"/>
<evidence type="ECO:0000259" key="1">
    <source>
        <dbReference type="Pfam" id="PF04155"/>
    </source>
</evidence>
<accession>A0A2A2KY47</accession>
<keyword evidence="3" id="KW-1185">Reference proteome</keyword>
<evidence type="ECO:0000313" key="2">
    <source>
        <dbReference type="EMBL" id="PAV78921.1"/>
    </source>
</evidence>
<reference evidence="2 3" key="1">
    <citation type="journal article" date="2017" name="Curr. Biol.">
        <title>Genome architecture and evolution of a unichromosomal asexual nematode.</title>
        <authorList>
            <person name="Fradin H."/>
            <person name="Zegar C."/>
            <person name="Gutwein M."/>
            <person name="Lucas J."/>
            <person name="Kovtun M."/>
            <person name="Corcoran D."/>
            <person name="Baugh L.R."/>
            <person name="Kiontke K."/>
            <person name="Gunsalus K."/>
            <person name="Fitch D.H."/>
            <person name="Piano F."/>
        </authorList>
    </citation>
    <scope>NUCLEOTIDE SEQUENCE [LARGE SCALE GENOMIC DNA]</scope>
    <source>
        <strain evidence="2">PF1309</strain>
    </source>
</reference>
<gene>
    <name evidence="2" type="ORF">WR25_21926</name>
</gene>
<dbReference type="OrthoDB" id="5858182at2759"/>
<dbReference type="Proteomes" id="UP000218231">
    <property type="component" value="Unassembled WGS sequence"/>
</dbReference>